<dbReference type="Gene3D" id="3.40.50.10420">
    <property type="entry name" value="NagB/RpiA/CoA transferase-like"/>
    <property type="match status" value="1"/>
</dbReference>
<dbReference type="RefSeq" id="WP_117394786.1">
    <property type="nucleotide sequence ID" value="NZ_CP021330.1"/>
</dbReference>
<dbReference type="InterPro" id="IPR002698">
    <property type="entry name" value="FTHF_cligase"/>
</dbReference>
<feature type="binding site" evidence="4">
    <location>
        <position position="87"/>
    </location>
    <ligand>
        <name>substrate</name>
    </ligand>
</feature>
<dbReference type="InterPro" id="IPR024185">
    <property type="entry name" value="FTHF_cligase-like_sf"/>
</dbReference>
<dbReference type="GO" id="GO:0005524">
    <property type="term" value="F:ATP binding"/>
    <property type="evidence" value="ECO:0007669"/>
    <property type="project" value="UniProtKB-KW"/>
</dbReference>
<keyword evidence="6" id="KW-0436">Ligase</keyword>
<dbReference type="STRING" id="1122213.GCA_000423365_03131"/>
<keyword evidence="5" id="KW-0479">Metal-binding</keyword>
<protein>
    <recommendedName>
        <fullName evidence="5">5-formyltetrahydrofolate cyclo-ligase</fullName>
        <ecNumber evidence="5">6.3.3.2</ecNumber>
    </recommendedName>
</protein>
<feature type="binding site" evidence="4">
    <location>
        <begin position="161"/>
        <end position="169"/>
    </location>
    <ligand>
        <name>ATP</name>
        <dbReference type="ChEBI" id="CHEBI:30616"/>
    </ligand>
</feature>
<dbReference type="GO" id="GO:0009396">
    <property type="term" value="P:folic acid-containing compound biosynthetic process"/>
    <property type="evidence" value="ECO:0007669"/>
    <property type="project" value="TreeGrafter"/>
</dbReference>
<evidence type="ECO:0000256" key="5">
    <source>
        <dbReference type="RuleBase" id="RU361279"/>
    </source>
</evidence>
<evidence type="ECO:0000256" key="1">
    <source>
        <dbReference type="ARBA" id="ARBA00010638"/>
    </source>
</evidence>
<dbReference type="PANTHER" id="PTHR23407:SF1">
    <property type="entry name" value="5-FORMYLTETRAHYDROFOLATE CYCLO-LIGASE"/>
    <property type="match status" value="1"/>
</dbReference>
<dbReference type="Pfam" id="PF01812">
    <property type="entry name" value="5-FTHF_cyc-lig"/>
    <property type="match status" value="1"/>
</dbReference>
<dbReference type="GO" id="GO:0030272">
    <property type="term" value="F:5-formyltetrahydrofolate cyclo-ligase activity"/>
    <property type="evidence" value="ECO:0007669"/>
    <property type="project" value="UniProtKB-EC"/>
</dbReference>
<reference evidence="6 7" key="1">
    <citation type="submission" date="2017-05" db="EMBL/GenBank/DDBJ databases">
        <title>Genome Analysis of Maritalea myrionectae HL2708#5.</title>
        <authorList>
            <consortium name="Cotde Inc.-PKNU"/>
            <person name="Jang D."/>
            <person name="Oh H.-M."/>
        </authorList>
    </citation>
    <scope>NUCLEOTIDE SEQUENCE [LARGE SCALE GENOMIC DNA]</scope>
    <source>
        <strain evidence="6 7">HL2708#5</strain>
    </source>
</reference>
<keyword evidence="2 4" id="KW-0547">Nucleotide-binding</keyword>
<dbReference type="AlphaFoldDB" id="A0A2R4MAI3"/>
<evidence type="ECO:0000313" key="7">
    <source>
        <dbReference type="Proteomes" id="UP000258927"/>
    </source>
</evidence>
<keyword evidence="3 4" id="KW-0067">ATP-binding</keyword>
<evidence type="ECO:0000256" key="2">
    <source>
        <dbReference type="ARBA" id="ARBA00022741"/>
    </source>
</evidence>
<dbReference type="PIRSF" id="PIRSF006806">
    <property type="entry name" value="FTHF_cligase"/>
    <property type="match status" value="1"/>
</dbReference>
<keyword evidence="5" id="KW-0460">Magnesium</keyword>
<organism evidence="6 7">
    <name type="scientific">Maritalea myrionectae</name>
    <dbReference type="NCBI Taxonomy" id="454601"/>
    <lineage>
        <taxon>Bacteria</taxon>
        <taxon>Pseudomonadati</taxon>
        <taxon>Pseudomonadota</taxon>
        <taxon>Alphaproteobacteria</taxon>
        <taxon>Hyphomicrobiales</taxon>
        <taxon>Devosiaceae</taxon>
        <taxon>Maritalea</taxon>
    </lineage>
</organism>
<evidence type="ECO:0000256" key="4">
    <source>
        <dbReference type="PIRSR" id="PIRSR006806-1"/>
    </source>
</evidence>
<gene>
    <name evidence="6" type="ORF">MXMO3_00419</name>
</gene>
<dbReference type="PANTHER" id="PTHR23407">
    <property type="entry name" value="ATPASE INHIBITOR/5-FORMYLTETRAHYDROFOLATE CYCLO-LIGASE"/>
    <property type="match status" value="1"/>
</dbReference>
<comment type="similarity">
    <text evidence="1 5">Belongs to the 5-formyltetrahydrofolate cyclo-ligase family.</text>
</comment>
<evidence type="ECO:0000313" key="6">
    <source>
        <dbReference type="EMBL" id="AVX02965.1"/>
    </source>
</evidence>
<dbReference type="InterPro" id="IPR037171">
    <property type="entry name" value="NagB/RpiA_transferase-like"/>
</dbReference>
<keyword evidence="7" id="KW-1185">Reference proteome</keyword>
<dbReference type="GO" id="GO:0046872">
    <property type="term" value="F:metal ion binding"/>
    <property type="evidence" value="ECO:0007669"/>
    <property type="project" value="UniProtKB-KW"/>
</dbReference>
<name>A0A2R4MAI3_9HYPH</name>
<proteinExistence type="inferred from homology"/>
<dbReference type="EC" id="6.3.3.2" evidence="5"/>
<comment type="catalytic activity">
    <reaction evidence="5">
        <text>(6S)-5-formyl-5,6,7,8-tetrahydrofolate + ATP = (6R)-5,10-methenyltetrahydrofolate + ADP + phosphate</text>
        <dbReference type="Rhea" id="RHEA:10488"/>
        <dbReference type="ChEBI" id="CHEBI:30616"/>
        <dbReference type="ChEBI" id="CHEBI:43474"/>
        <dbReference type="ChEBI" id="CHEBI:57455"/>
        <dbReference type="ChEBI" id="CHEBI:57457"/>
        <dbReference type="ChEBI" id="CHEBI:456216"/>
        <dbReference type="EC" id="6.3.3.2"/>
    </reaction>
</comment>
<dbReference type="SUPFAM" id="SSF100950">
    <property type="entry name" value="NagB/RpiA/CoA transferase-like"/>
    <property type="match status" value="1"/>
</dbReference>
<accession>A0A2R4MAI3</accession>
<dbReference type="NCBIfam" id="TIGR02727">
    <property type="entry name" value="MTHFS_bact"/>
    <property type="match status" value="1"/>
</dbReference>
<sequence>MTDRPSPSSSNSCMSHQLVDGHVVDLDTVRDVARFRNATREELYAKRKAVSLDARRATATAIGTLLNEAIGDPKNKVIAAYWPIRGELDLRDWMANMHNRGAILSLPVMPAKHQPLEFHHWTPQSEMQMGHFNIPIPAASAPLDPDIIVVPLLGVDAAQYRLGNGGGYYDRTLARRPNAHTIGIGAEFCQIQTIFPQPWDIKLNTILLAP</sequence>
<evidence type="ECO:0000256" key="3">
    <source>
        <dbReference type="ARBA" id="ARBA00022840"/>
    </source>
</evidence>
<dbReference type="GO" id="GO:0035999">
    <property type="term" value="P:tetrahydrofolate interconversion"/>
    <property type="evidence" value="ECO:0007669"/>
    <property type="project" value="TreeGrafter"/>
</dbReference>
<dbReference type="KEGG" id="mmyr:MXMO3_00419"/>
<dbReference type="EMBL" id="CP021330">
    <property type="protein sequence ID" value="AVX02965.1"/>
    <property type="molecule type" value="Genomic_DNA"/>
</dbReference>
<dbReference type="Proteomes" id="UP000258927">
    <property type="component" value="Chromosome"/>
</dbReference>
<comment type="cofactor">
    <cofactor evidence="5">
        <name>Mg(2+)</name>
        <dbReference type="ChEBI" id="CHEBI:18420"/>
    </cofactor>
</comment>